<proteinExistence type="predicted"/>
<dbReference type="Proteomes" id="UP000594014">
    <property type="component" value="Chromosome"/>
</dbReference>
<dbReference type="EMBL" id="CP042469">
    <property type="protein sequence ID" value="QOX65329.1"/>
    <property type="molecule type" value="Genomic_DNA"/>
</dbReference>
<sequence>MIKLRKWISRKVILTMIMMMIFSFGIAGNAAVYAGSEAYIGEISMFAGNFAPKGWEFCQGQILSISQNTALFSLLGTTYGGDGMTTFALPDLRGRSPIGAGMGPGLSTYVLGQTGGKETATELTSQMPVHTHTLNASTAAGTTNTPGSGTYLGKAVTPDRQEVNLYTAAAPDTTIGLASIGNYGGSQQQDIRDPYLAINYIICVQGIFPSRQ</sequence>
<protein>
    <submittedName>
        <fullName evidence="1">Phage tail protein</fullName>
    </submittedName>
</protein>
<evidence type="ECO:0000313" key="2">
    <source>
        <dbReference type="Proteomes" id="UP000594014"/>
    </source>
</evidence>
<organism evidence="1 2">
    <name type="scientific">Anoxybacterium hadale</name>
    <dbReference type="NCBI Taxonomy" id="3408580"/>
    <lineage>
        <taxon>Bacteria</taxon>
        <taxon>Bacillati</taxon>
        <taxon>Bacillota</taxon>
        <taxon>Clostridia</taxon>
        <taxon>Peptostreptococcales</taxon>
        <taxon>Anaerovoracaceae</taxon>
        <taxon>Anoxybacterium</taxon>
    </lineage>
</organism>
<reference evidence="1" key="1">
    <citation type="submission" date="2019-08" db="EMBL/GenBank/DDBJ databases">
        <title>Genome sequence of Clostridiales bacterium MT110.</title>
        <authorList>
            <person name="Cao J."/>
        </authorList>
    </citation>
    <scope>NUCLEOTIDE SEQUENCE</scope>
    <source>
        <strain evidence="1">MT110</strain>
    </source>
</reference>
<keyword evidence="2" id="KW-1185">Reference proteome</keyword>
<name>A0ACD1AFY1_9FIRM</name>
<evidence type="ECO:0000313" key="1">
    <source>
        <dbReference type="EMBL" id="QOX65329.1"/>
    </source>
</evidence>
<accession>A0ACD1AFY1</accession>
<gene>
    <name evidence="1" type="ORF">FRZ06_19200</name>
</gene>